<feature type="region of interest" description="Disordered" evidence="2">
    <location>
        <begin position="74"/>
        <end position="134"/>
    </location>
</feature>
<dbReference type="SUPFAM" id="SSF47095">
    <property type="entry name" value="HMG-box"/>
    <property type="match status" value="2"/>
</dbReference>
<dbReference type="InterPro" id="IPR036910">
    <property type="entry name" value="HMG_box_dom_sf"/>
</dbReference>
<organism evidence="4 5">
    <name type="scientific">Niveomyces insectorum RCEF 264</name>
    <dbReference type="NCBI Taxonomy" id="1081102"/>
    <lineage>
        <taxon>Eukaryota</taxon>
        <taxon>Fungi</taxon>
        <taxon>Dikarya</taxon>
        <taxon>Ascomycota</taxon>
        <taxon>Pezizomycotina</taxon>
        <taxon>Sordariomycetes</taxon>
        <taxon>Hypocreomycetidae</taxon>
        <taxon>Hypocreales</taxon>
        <taxon>Cordycipitaceae</taxon>
        <taxon>Niveomyces</taxon>
    </lineage>
</organism>
<dbReference type="STRING" id="1081102.A0A167YV75"/>
<dbReference type="EMBL" id="AZHD01000002">
    <property type="protein sequence ID" value="OAA66729.1"/>
    <property type="molecule type" value="Genomic_DNA"/>
</dbReference>
<dbReference type="OrthoDB" id="1919336at2759"/>
<feature type="compositionally biased region" description="Low complexity" evidence="2">
    <location>
        <begin position="74"/>
        <end position="85"/>
    </location>
</feature>
<keyword evidence="1" id="KW-0238">DNA-binding</keyword>
<dbReference type="CDD" id="cd00084">
    <property type="entry name" value="HMG-box_SF"/>
    <property type="match status" value="1"/>
</dbReference>
<dbReference type="Pfam" id="PF09011">
    <property type="entry name" value="HMG_box_2"/>
    <property type="match status" value="1"/>
</dbReference>
<protein>
    <submittedName>
        <fullName evidence="4">High mobility group, hmg1/hMg2 protein</fullName>
    </submittedName>
</protein>
<name>A0A167YV75_9HYPO</name>
<feature type="DNA-binding region" description="HMG box" evidence="1">
    <location>
        <begin position="249"/>
        <end position="315"/>
    </location>
</feature>
<dbReference type="Gene3D" id="1.10.30.10">
    <property type="entry name" value="High mobility group box domain"/>
    <property type="match status" value="2"/>
</dbReference>
<dbReference type="GO" id="GO:0003677">
    <property type="term" value="F:DNA binding"/>
    <property type="evidence" value="ECO:0007669"/>
    <property type="project" value="UniProtKB-UniRule"/>
</dbReference>
<gene>
    <name evidence="4" type="ORF">SPI_01305</name>
</gene>
<dbReference type="SMART" id="SM00398">
    <property type="entry name" value="HMG"/>
    <property type="match status" value="2"/>
</dbReference>
<comment type="caution">
    <text evidence="4">The sequence shown here is derived from an EMBL/GenBank/DDBJ whole genome shotgun (WGS) entry which is preliminary data.</text>
</comment>
<feature type="compositionally biased region" description="Basic residues" evidence="2">
    <location>
        <begin position="99"/>
        <end position="122"/>
    </location>
</feature>
<evidence type="ECO:0000256" key="2">
    <source>
        <dbReference type="SAM" id="MobiDB-lite"/>
    </source>
</evidence>
<feature type="domain" description="HMG box" evidence="3">
    <location>
        <begin position="249"/>
        <end position="315"/>
    </location>
</feature>
<sequence length="327" mass="35506">MWSAIRPATARGGLRASVSAAANARMLTTARGFAVTAGSSAIVSRAHGPAQPGWRGVVTFRQLQPARGFAAAAAAAAAEKPQRAATTRKPKATKAAGAPKKKKKSTKKAAAKKATAKKRAARKAQTPEEKKKVQVSKLKKTALLKEPSKLPEHPWILFVAEQTKGTKTEGSTITTIMADLSRSFKSLSQLELQRLRDTAKKNGESNRIAYKAWVESHPVGTIAEANRARLHLNRLAGSKHRTIPDERQPKRAQGVFAIFTKARWDSGMFAGRPVTEASKEMAAEWKSLSPPERQLYDARAKAEAQRYENEVESVFGRPVKRSPSASP</sequence>
<evidence type="ECO:0000256" key="1">
    <source>
        <dbReference type="PROSITE-ProRule" id="PRU00267"/>
    </source>
</evidence>
<dbReference type="PROSITE" id="PS50118">
    <property type="entry name" value="HMG_BOX_2"/>
    <property type="match status" value="1"/>
</dbReference>
<evidence type="ECO:0000313" key="4">
    <source>
        <dbReference type="EMBL" id="OAA66729.1"/>
    </source>
</evidence>
<accession>A0A167YV75</accession>
<keyword evidence="1" id="KW-0539">Nucleus</keyword>
<evidence type="ECO:0000313" key="5">
    <source>
        <dbReference type="Proteomes" id="UP000076874"/>
    </source>
</evidence>
<keyword evidence="5" id="KW-1185">Reference proteome</keyword>
<reference evidence="4 5" key="1">
    <citation type="journal article" date="2016" name="Genome Biol. Evol.">
        <title>Divergent and convergent evolution of fungal pathogenicity.</title>
        <authorList>
            <person name="Shang Y."/>
            <person name="Xiao G."/>
            <person name="Zheng P."/>
            <person name="Cen K."/>
            <person name="Zhan S."/>
            <person name="Wang C."/>
        </authorList>
    </citation>
    <scope>NUCLEOTIDE SEQUENCE [LARGE SCALE GENOMIC DNA]</scope>
    <source>
        <strain evidence="4 5">RCEF 264</strain>
    </source>
</reference>
<dbReference type="GO" id="GO:0005634">
    <property type="term" value="C:nucleus"/>
    <property type="evidence" value="ECO:0007669"/>
    <property type="project" value="UniProtKB-UniRule"/>
</dbReference>
<evidence type="ECO:0000259" key="3">
    <source>
        <dbReference type="PROSITE" id="PS50118"/>
    </source>
</evidence>
<dbReference type="AlphaFoldDB" id="A0A167YV75"/>
<dbReference type="InterPro" id="IPR009071">
    <property type="entry name" value="HMG_box_dom"/>
</dbReference>
<dbReference type="Proteomes" id="UP000076874">
    <property type="component" value="Unassembled WGS sequence"/>
</dbReference>
<proteinExistence type="predicted"/>